<keyword evidence="9" id="KW-1185">Reference proteome</keyword>
<evidence type="ECO:0000313" key="9">
    <source>
        <dbReference type="Proteomes" id="UP000195918"/>
    </source>
</evidence>
<evidence type="ECO:0000313" key="8">
    <source>
        <dbReference type="EMBL" id="SLM86792.1"/>
    </source>
</evidence>
<dbReference type="OrthoDB" id="9806302at2"/>
<feature type="transmembrane region" description="Helical" evidence="7">
    <location>
        <begin position="198"/>
        <end position="220"/>
    </location>
</feature>
<sequence length="454" mass="49895">MFYSIKTFFSQSKVSNKDLFFLSWPIFIELFLRVFIGNVNVWMISQHSESAVAAVGAANQLLTLSVFIYGFITVGVQIIIAQLIGAKKQEQIKSVITTGIVGAFIIGLLLSGVFVLFPEQLLSFMNLPSNIVAIGVRYTQIFGASLFVTSISAIIVAVLRSHGKTKSALLIPMVALLFSLIGNYAALYSPFGLPNLGVAGLGISAVISNTIALFVAFIILNKEIHFNIFKISHKDFSSEKLKLILTLGLPSSGENLSYMASQVVVTMIVASLGENMLIAKSYVTAITQFIYLIAAALSQGNQIMIGRNIGAREFERAYDRGKNTIIIGMMATGVISLLTWLFIEPIMHVFTYNPEVIAIAKIVFLVDIFLEAFRTINMTMVGSLNATGDVKFPLICSLIVLWVISLPFSYVMAITFNLGLVGVWLAYTIDEGLRSILMIKRWKSGVWRSKSHIH</sequence>
<dbReference type="InterPro" id="IPR048279">
    <property type="entry name" value="MdtK-like"/>
</dbReference>
<dbReference type="InterPro" id="IPR002528">
    <property type="entry name" value="MATE_fam"/>
</dbReference>
<dbReference type="GO" id="GO:0015297">
    <property type="term" value="F:antiporter activity"/>
    <property type="evidence" value="ECO:0007669"/>
    <property type="project" value="InterPro"/>
</dbReference>
<keyword evidence="5 7" id="KW-1133">Transmembrane helix</keyword>
<evidence type="ECO:0000256" key="3">
    <source>
        <dbReference type="ARBA" id="ARBA00022475"/>
    </source>
</evidence>
<dbReference type="CDD" id="cd13134">
    <property type="entry name" value="MATE_like_8"/>
    <property type="match status" value="1"/>
</dbReference>
<protein>
    <recommendedName>
        <fullName evidence="10">Multi antimicrobial extrusion protein (Na(+)/drug antiporter), MATE family of MDR efflux pumps</fullName>
    </recommendedName>
</protein>
<comment type="subcellular location">
    <subcellularLocation>
        <location evidence="1">Cell membrane</location>
        <topology evidence="1">Multi-pass membrane protein</topology>
    </subcellularLocation>
</comment>
<keyword evidence="6 7" id="KW-0472">Membrane</keyword>
<gene>
    <name evidence="8" type="ORF">FM121_11895</name>
</gene>
<name>A0A1X6WRD3_9ENTE</name>
<evidence type="ECO:0000256" key="7">
    <source>
        <dbReference type="SAM" id="Phobius"/>
    </source>
</evidence>
<feature type="transmembrane region" description="Helical" evidence="7">
    <location>
        <begin position="96"/>
        <end position="118"/>
    </location>
</feature>
<dbReference type="GO" id="GO:0042910">
    <property type="term" value="F:xenobiotic transmembrane transporter activity"/>
    <property type="evidence" value="ECO:0007669"/>
    <property type="project" value="InterPro"/>
</dbReference>
<organism evidence="8 9">
    <name type="scientific">Vagococcus fluvialis bH819</name>
    <dbReference type="NCBI Taxonomy" id="1255619"/>
    <lineage>
        <taxon>Bacteria</taxon>
        <taxon>Bacillati</taxon>
        <taxon>Bacillota</taxon>
        <taxon>Bacilli</taxon>
        <taxon>Lactobacillales</taxon>
        <taxon>Enterococcaceae</taxon>
        <taxon>Vagococcus</taxon>
    </lineage>
</organism>
<dbReference type="Pfam" id="PF01554">
    <property type="entry name" value="MatE"/>
    <property type="match status" value="2"/>
</dbReference>
<dbReference type="RefSeq" id="WP_086952399.1">
    <property type="nucleotide sequence ID" value="NZ_FWFD01000015.1"/>
</dbReference>
<dbReference type="Proteomes" id="UP000195918">
    <property type="component" value="Unassembled WGS sequence"/>
</dbReference>
<keyword evidence="4 7" id="KW-0812">Transmembrane</keyword>
<dbReference type="PANTHER" id="PTHR42925:SF1">
    <property type="entry name" value="VIRULENCE FACTOR MVIN"/>
    <property type="match status" value="1"/>
</dbReference>
<evidence type="ECO:0000256" key="5">
    <source>
        <dbReference type="ARBA" id="ARBA00022989"/>
    </source>
</evidence>
<evidence type="ECO:0008006" key="10">
    <source>
        <dbReference type="Google" id="ProtNLM"/>
    </source>
</evidence>
<dbReference type="EMBL" id="FWFD01000015">
    <property type="protein sequence ID" value="SLM86792.1"/>
    <property type="molecule type" value="Genomic_DNA"/>
</dbReference>
<proteinExistence type="predicted"/>
<keyword evidence="2" id="KW-0813">Transport</keyword>
<feature type="transmembrane region" description="Helical" evidence="7">
    <location>
        <begin position="138"/>
        <end position="159"/>
    </location>
</feature>
<reference evidence="9" key="1">
    <citation type="submission" date="2017-02" db="EMBL/GenBank/DDBJ databases">
        <authorList>
            <person name="Dridi B."/>
        </authorList>
    </citation>
    <scope>NUCLEOTIDE SEQUENCE [LARGE SCALE GENOMIC DNA]</scope>
    <source>
        <strain evidence="9">bH819</strain>
    </source>
</reference>
<accession>A0A1X6WRD3</accession>
<dbReference type="InterPro" id="IPR047135">
    <property type="entry name" value="YsiQ"/>
</dbReference>
<feature type="transmembrane region" description="Helical" evidence="7">
    <location>
        <begin position="349"/>
        <end position="370"/>
    </location>
</feature>
<dbReference type="PIRSF" id="PIRSF006603">
    <property type="entry name" value="DinF"/>
    <property type="match status" value="1"/>
</dbReference>
<dbReference type="PANTHER" id="PTHR42925">
    <property type="entry name" value="MULTIDRUG AND TOXIN EFFLUX PROTEIN MATE FAMILY"/>
    <property type="match status" value="1"/>
</dbReference>
<dbReference type="NCBIfam" id="TIGR00797">
    <property type="entry name" value="matE"/>
    <property type="match status" value="1"/>
</dbReference>
<evidence type="ECO:0000256" key="1">
    <source>
        <dbReference type="ARBA" id="ARBA00004651"/>
    </source>
</evidence>
<dbReference type="GO" id="GO:0005886">
    <property type="term" value="C:plasma membrane"/>
    <property type="evidence" value="ECO:0007669"/>
    <property type="project" value="UniProtKB-SubCell"/>
</dbReference>
<feature type="transmembrane region" description="Helical" evidence="7">
    <location>
        <begin position="168"/>
        <end position="186"/>
    </location>
</feature>
<evidence type="ECO:0000256" key="6">
    <source>
        <dbReference type="ARBA" id="ARBA00023136"/>
    </source>
</evidence>
<dbReference type="AlphaFoldDB" id="A0A1X6WRD3"/>
<evidence type="ECO:0000256" key="2">
    <source>
        <dbReference type="ARBA" id="ARBA00022448"/>
    </source>
</evidence>
<keyword evidence="3" id="KW-1003">Cell membrane</keyword>
<evidence type="ECO:0000256" key="4">
    <source>
        <dbReference type="ARBA" id="ARBA00022692"/>
    </source>
</evidence>
<feature type="transmembrane region" description="Helical" evidence="7">
    <location>
        <begin position="21"/>
        <end position="44"/>
    </location>
</feature>
<feature type="transmembrane region" description="Helical" evidence="7">
    <location>
        <begin position="325"/>
        <end position="343"/>
    </location>
</feature>